<dbReference type="EMBL" id="JAAVMX010000006">
    <property type="protein sequence ID" value="KAF4507053.1"/>
    <property type="molecule type" value="Genomic_DNA"/>
</dbReference>
<dbReference type="Proteomes" id="UP000557566">
    <property type="component" value="Unassembled WGS sequence"/>
</dbReference>
<dbReference type="InterPro" id="IPR019236">
    <property type="entry name" value="APP1_cat"/>
</dbReference>
<dbReference type="PANTHER" id="PTHR28208">
    <property type="entry name" value="PHOSPHATIDATE PHOSPHATASE APP1"/>
    <property type="match status" value="1"/>
</dbReference>
<dbReference type="GO" id="GO:0030479">
    <property type="term" value="C:actin cortical patch"/>
    <property type="evidence" value="ECO:0007669"/>
    <property type="project" value="TreeGrafter"/>
</dbReference>
<dbReference type="PANTHER" id="PTHR28208:SF1">
    <property type="entry name" value="FILAMENT ORGANIZATION PROTEIN APP1-LIKE, PUTATIVE (AFU_ORTHOLOGUE AFUA_1G06650)-RELATED"/>
    <property type="match status" value="1"/>
</dbReference>
<accession>A0A8H4PMZ0</accession>
<proteinExistence type="predicted"/>
<dbReference type="Pfam" id="PF09949">
    <property type="entry name" value="APP1_cat"/>
    <property type="match status" value="1"/>
</dbReference>
<organism evidence="2 3">
    <name type="scientific">Ophiocordyceps sinensis</name>
    <dbReference type="NCBI Taxonomy" id="72228"/>
    <lineage>
        <taxon>Eukaryota</taxon>
        <taxon>Fungi</taxon>
        <taxon>Dikarya</taxon>
        <taxon>Ascomycota</taxon>
        <taxon>Pezizomycotina</taxon>
        <taxon>Sordariomycetes</taxon>
        <taxon>Hypocreomycetidae</taxon>
        <taxon>Hypocreales</taxon>
        <taxon>Ophiocordycipitaceae</taxon>
        <taxon>Ophiocordyceps</taxon>
    </lineage>
</organism>
<evidence type="ECO:0000313" key="3">
    <source>
        <dbReference type="Proteomes" id="UP000557566"/>
    </source>
</evidence>
<name>A0A8H4PMZ0_9HYPO</name>
<dbReference type="InterPro" id="IPR052935">
    <property type="entry name" value="Mg2+_PAP"/>
</dbReference>
<reference evidence="2 3" key="1">
    <citation type="journal article" date="2020" name="Genome Biol. Evol.">
        <title>A new high-quality draft genome assembly of the Chinese cordyceps Ophiocordyceps sinensis.</title>
        <authorList>
            <person name="Shu R."/>
            <person name="Zhang J."/>
            <person name="Meng Q."/>
            <person name="Zhang H."/>
            <person name="Zhou G."/>
            <person name="Li M."/>
            <person name="Wu P."/>
            <person name="Zhao Y."/>
            <person name="Chen C."/>
            <person name="Qin Q."/>
        </authorList>
    </citation>
    <scope>NUCLEOTIDE SEQUENCE [LARGE SCALE GENOMIC DNA]</scope>
    <source>
        <strain evidence="2 3">IOZ07</strain>
    </source>
</reference>
<feature type="domain" description="Phosphatidate phosphatase APP1 catalytic" evidence="1">
    <location>
        <begin position="205"/>
        <end position="358"/>
    </location>
</feature>
<evidence type="ECO:0000313" key="2">
    <source>
        <dbReference type="EMBL" id="KAF4507053.1"/>
    </source>
</evidence>
<comment type="caution">
    <text evidence="2">The sequence shown here is derived from an EMBL/GenBank/DDBJ whole genome shotgun (WGS) entry which is preliminary data.</text>
</comment>
<keyword evidence="3" id="KW-1185">Reference proteome</keyword>
<evidence type="ECO:0000259" key="1">
    <source>
        <dbReference type="Pfam" id="PF09949"/>
    </source>
</evidence>
<dbReference type="OrthoDB" id="414243at2759"/>
<sequence length="408" mass="45840">MDYGNFNSSSQASTMQWRTRRERHFDEIESTLPSPNEAPEPQARRCWSVSGLLNRLGKLNPLSRPATKDIVWLLDNTAFQSTPGAHWHAEFVAAVFEREDKGRLVDVVTGIARVTGLADDAEERRTVEERVLPFLWDLCPARTISALHQGRSLKLGPTNINGLSSNLLRIPSSINGSLVRTSSKVGAGDGAIPHMQTYYAGPDGWGVISDVDDTIKVTLTSDPVGILRESFVSSPRPIPGMPELYAKMQSFLPEDTAWFYLSASPYNLYPFLKQFRRQYYPPGTLILRDSSWKTVAGLLSALTLDTEEYKVDRMRKINSWLPRRKMIVIGDSTQSDPEAYGEIYRTVPGWIKLILIRKATDVAAVGIDEKNDPERFERAFEDVPKGAWRVFEDPRECTEVIKAVMGTC</sequence>
<dbReference type="GO" id="GO:0008195">
    <property type="term" value="F:phosphatidate phosphatase activity"/>
    <property type="evidence" value="ECO:0007669"/>
    <property type="project" value="InterPro"/>
</dbReference>
<gene>
    <name evidence="2" type="ORF">G6O67_005728</name>
</gene>
<protein>
    <recommendedName>
        <fullName evidence="1">Phosphatidate phosphatase APP1 catalytic domain-containing protein</fullName>
    </recommendedName>
</protein>
<dbReference type="AlphaFoldDB" id="A0A8H4PMZ0"/>